<organism evidence="5 6">
    <name type="scientific">Isoptericola luteus</name>
    <dbReference type="NCBI Taxonomy" id="2879484"/>
    <lineage>
        <taxon>Bacteria</taxon>
        <taxon>Bacillati</taxon>
        <taxon>Actinomycetota</taxon>
        <taxon>Actinomycetes</taxon>
        <taxon>Micrococcales</taxon>
        <taxon>Promicromonosporaceae</taxon>
        <taxon>Isoptericola</taxon>
    </lineage>
</organism>
<dbReference type="Proteomes" id="UP001319870">
    <property type="component" value="Unassembled WGS sequence"/>
</dbReference>
<evidence type="ECO:0000256" key="1">
    <source>
        <dbReference type="ARBA" id="ARBA00022729"/>
    </source>
</evidence>
<dbReference type="Pfam" id="PF07676">
    <property type="entry name" value="PD40"/>
    <property type="match status" value="1"/>
</dbReference>
<dbReference type="InterPro" id="IPR011659">
    <property type="entry name" value="WD40"/>
</dbReference>
<gene>
    <name evidence="5" type="ORF">LEP48_01145</name>
</gene>
<dbReference type="PANTHER" id="PTHR42776:SF13">
    <property type="entry name" value="DIPEPTIDYL-PEPTIDASE 5"/>
    <property type="match status" value="1"/>
</dbReference>
<evidence type="ECO:0000256" key="2">
    <source>
        <dbReference type="ARBA" id="ARBA00022801"/>
    </source>
</evidence>
<evidence type="ECO:0000256" key="3">
    <source>
        <dbReference type="ARBA" id="ARBA00022825"/>
    </source>
</evidence>
<dbReference type="RefSeq" id="WP_225563679.1">
    <property type="nucleotide sequence ID" value="NZ_JAIXCQ010000001.1"/>
</dbReference>
<dbReference type="Pfam" id="PF00326">
    <property type="entry name" value="Peptidase_S9"/>
    <property type="match status" value="1"/>
</dbReference>
<evidence type="ECO:0000259" key="4">
    <source>
        <dbReference type="Pfam" id="PF00326"/>
    </source>
</evidence>
<dbReference type="EMBL" id="JAIXCQ010000001">
    <property type="protein sequence ID" value="MCA5891956.1"/>
    <property type="molecule type" value="Genomic_DNA"/>
</dbReference>
<dbReference type="PANTHER" id="PTHR42776">
    <property type="entry name" value="SERINE PEPTIDASE S9 FAMILY MEMBER"/>
    <property type="match status" value="1"/>
</dbReference>
<keyword evidence="2" id="KW-0378">Hydrolase</keyword>
<comment type="caution">
    <text evidence="5">The sequence shown here is derived from an EMBL/GenBank/DDBJ whole genome shotgun (WGS) entry which is preliminary data.</text>
</comment>
<keyword evidence="3" id="KW-0720">Serine protease</keyword>
<dbReference type="InterPro" id="IPR011042">
    <property type="entry name" value="6-blade_b-propeller_TolB-like"/>
</dbReference>
<evidence type="ECO:0000313" key="5">
    <source>
        <dbReference type="EMBL" id="MCA5891956.1"/>
    </source>
</evidence>
<name>A0ABS7ZA79_9MICO</name>
<accession>A0ABS7ZA79</accession>
<keyword evidence="1" id="KW-0732">Signal</keyword>
<dbReference type="Gene3D" id="3.40.50.1820">
    <property type="entry name" value="alpha/beta hydrolase"/>
    <property type="match status" value="1"/>
</dbReference>
<keyword evidence="3" id="KW-0645">Protease</keyword>
<evidence type="ECO:0000313" key="6">
    <source>
        <dbReference type="Proteomes" id="UP001319870"/>
    </source>
</evidence>
<feature type="domain" description="Peptidase S9 prolyl oligopeptidase catalytic" evidence="4">
    <location>
        <begin position="526"/>
        <end position="735"/>
    </location>
</feature>
<proteinExistence type="predicted"/>
<protein>
    <submittedName>
        <fullName evidence="5">Prolyl oligopeptidase family serine peptidase</fullName>
    </submittedName>
</protein>
<sequence>MTWSAMRESSRRLVREIAAALTDLSSAGRDRPGRVTQDTSATPSAATSFHDLDAFLALPRVGGLDLSPDGTRLVTTVQTLDAKRTGYTTAVWEVDPAGVAPARRLTRSAKGESSAVFTAAGDVLFTSARPDPDATDADEDPRPALWLLPAGGGEARVVATTPGGVGGVVAAREADVVSVSTSVLPRATGLAEDAELRKARKDLKVNAILHSGYPVRFWDHDLGPDEPRRFVAALGDAHGDDRVELRQLTGAGRQLLEHHAALSPDGATLVTTWAVGDPGAALRPLLVAVDTTTGERRTLVDDPDAEVGSPAVSPDGRWVAFVSETITTPTDAPRFRLGLVPLDPGTAGDDDAAPEVLAEDWDRWPTSVGWLPDGSGLVVTADEDGRGPVFLLSFGPAGPGGGDDVVVERVTADDATFTDVRVAPDASALYALRTSYRAPSEPVRVDLAAFVAGGTAGERSPVRATALRSPAPAPELPGTLTEIETTAEDGTRVRAWLALPHSASADSPAPLLLWIHGGPLGSWNAWSWRWTPWLMVARGYAVLLPDPALSTGYGQDFVQRGWGAWGAAPYTDLLAITDAAEALPGVDETRTAAMGGSFGGYMANWVAGHTDRFAAIVTHASLWALDQFGPTTDASFYWAREMTPEMATAHSPHRFVGDIRTPMLVVHGDKDYRVPIGEGLRLWQELLTRSGLPAADDGSTVHRFLYFPDENHWVLSPQHAKVWYSTVLAFLGEHVLSEVAELPDVL</sequence>
<dbReference type="SUPFAM" id="SSF82171">
    <property type="entry name" value="DPP6 N-terminal domain-like"/>
    <property type="match status" value="1"/>
</dbReference>
<keyword evidence="6" id="KW-1185">Reference proteome</keyword>
<dbReference type="Gene3D" id="2.120.10.30">
    <property type="entry name" value="TolB, C-terminal domain"/>
    <property type="match status" value="2"/>
</dbReference>
<dbReference type="InterPro" id="IPR001375">
    <property type="entry name" value="Peptidase_S9_cat"/>
</dbReference>
<dbReference type="InterPro" id="IPR029058">
    <property type="entry name" value="AB_hydrolase_fold"/>
</dbReference>
<dbReference type="SUPFAM" id="SSF53474">
    <property type="entry name" value="alpha/beta-Hydrolases"/>
    <property type="match status" value="1"/>
</dbReference>
<reference evidence="5 6" key="1">
    <citation type="submission" date="2021-09" db="EMBL/GenBank/DDBJ databases">
        <title>Isoptericola luteus sp. nov., a novel bacterium isolated from Harbin, the capital city of Heilongjiang province.</title>
        <authorList>
            <person name="Li J."/>
        </authorList>
    </citation>
    <scope>NUCLEOTIDE SEQUENCE [LARGE SCALE GENOMIC DNA]</scope>
    <source>
        <strain evidence="5 6">NEAU-Y5</strain>
    </source>
</reference>